<evidence type="ECO:0000256" key="6">
    <source>
        <dbReference type="ARBA" id="ARBA00022840"/>
    </source>
</evidence>
<feature type="compositionally biased region" description="Low complexity" evidence="9">
    <location>
        <begin position="418"/>
        <end position="435"/>
    </location>
</feature>
<dbReference type="Pfam" id="PF00069">
    <property type="entry name" value="Pkinase"/>
    <property type="match status" value="1"/>
</dbReference>
<dbReference type="InterPro" id="IPR000719">
    <property type="entry name" value="Prot_kinase_dom"/>
</dbReference>
<name>A0A4S8PKF4_9ACTN</name>
<reference evidence="13 14" key="1">
    <citation type="journal article" date="2018" name="Int. J. Syst. Evol. Microbiol.">
        <title>Glycomyces paridis sp. nov., isolated from the medicinal plant Paris polyphylla.</title>
        <authorList>
            <person name="Fang X.M."/>
            <person name="Bai J.L."/>
            <person name="Su J."/>
            <person name="Zhao L.L."/>
            <person name="Liu H.Y."/>
            <person name="Ma B.P."/>
            <person name="Zhang Y.Q."/>
            <person name="Yu L.Y."/>
        </authorList>
    </citation>
    <scope>NUCLEOTIDE SEQUENCE [LARGE SCALE GENOMIC DNA]</scope>
    <source>
        <strain evidence="13 14">CPCC 204357</strain>
    </source>
</reference>
<dbReference type="SUPFAM" id="SSF56112">
    <property type="entry name" value="Protein kinase-like (PK-like)"/>
    <property type="match status" value="1"/>
</dbReference>
<feature type="region of interest" description="Disordered" evidence="9">
    <location>
        <begin position="397"/>
        <end position="435"/>
    </location>
</feature>
<keyword evidence="10" id="KW-0472">Membrane</keyword>
<dbReference type="InterPro" id="IPR013783">
    <property type="entry name" value="Ig-like_fold"/>
</dbReference>
<dbReference type="InterPro" id="IPR003961">
    <property type="entry name" value="FN3_dom"/>
</dbReference>
<dbReference type="Gene3D" id="2.60.40.10">
    <property type="entry name" value="Immunoglobulins"/>
    <property type="match status" value="1"/>
</dbReference>
<accession>A0A4S8PKF4</accession>
<dbReference type="PANTHER" id="PTHR43289">
    <property type="entry name" value="MITOGEN-ACTIVATED PROTEIN KINASE KINASE KINASE 20-RELATED"/>
    <property type="match status" value="1"/>
</dbReference>
<dbReference type="PROSITE" id="PS50011">
    <property type="entry name" value="PROTEIN_KINASE_DOM"/>
    <property type="match status" value="1"/>
</dbReference>
<dbReference type="GO" id="GO:0000272">
    <property type="term" value="P:polysaccharide catabolic process"/>
    <property type="evidence" value="ECO:0007669"/>
    <property type="project" value="UniProtKB-KW"/>
</dbReference>
<evidence type="ECO:0000313" key="14">
    <source>
        <dbReference type="Proteomes" id="UP000305792"/>
    </source>
</evidence>
<dbReference type="SUPFAM" id="SSF49265">
    <property type="entry name" value="Fibronectin type III"/>
    <property type="match status" value="1"/>
</dbReference>
<keyword evidence="10" id="KW-1133">Transmembrane helix</keyword>
<dbReference type="GO" id="GO:0016798">
    <property type="term" value="F:hydrolase activity, acting on glycosyl bonds"/>
    <property type="evidence" value="ECO:0007669"/>
    <property type="project" value="UniProtKB-KW"/>
</dbReference>
<dbReference type="RefSeq" id="WP_136528116.1">
    <property type="nucleotide sequence ID" value="NZ_STGX01000002.1"/>
</dbReference>
<feature type="domain" description="Protein kinase" evidence="11">
    <location>
        <begin position="11"/>
        <end position="269"/>
    </location>
</feature>
<keyword evidence="14" id="KW-1185">Reference proteome</keyword>
<dbReference type="PROSITE" id="PS50853">
    <property type="entry name" value="FN3"/>
    <property type="match status" value="1"/>
</dbReference>
<evidence type="ECO:0000256" key="7">
    <source>
        <dbReference type="ARBA" id="ARBA00023295"/>
    </source>
</evidence>
<keyword evidence="2" id="KW-0723">Serine/threonine-protein kinase</keyword>
<evidence type="ECO:0000256" key="4">
    <source>
        <dbReference type="ARBA" id="ARBA00022741"/>
    </source>
</evidence>
<feature type="domain" description="Fibronectin type-III" evidence="12">
    <location>
        <begin position="520"/>
        <end position="611"/>
    </location>
</feature>
<keyword evidence="4" id="KW-0547">Nucleotide-binding</keyword>
<dbReference type="OrthoDB" id="9762169at2"/>
<evidence type="ECO:0000256" key="1">
    <source>
        <dbReference type="ARBA" id="ARBA00012513"/>
    </source>
</evidence>
<keyword evidence="7" id="KW-0378">Hydrolase</keyword>
<evidence type="ECO:0000256" key="9">
    <source>
        <dbReference type="SAM" id="MobiDB-lite"/>
    </source>
</evidence>
<sequence>MSSPTPAIPGYSDLTMVAHGSTAFVYRAVQERLDRTVAIKVLLVDDDMTTADSVEKELEATVAVSNHPHIVSIIDTGHTETGQPYIVMEYCEGGSYSAILKAGGPLPWEDVVDVGVKIGQALQAAHHADILHRDVKPQNILRGQYGPALADFGIARTPAALAATAAIDKLTPLHASPEALLRQAQTPASDLFSLASSMWHLLAGFAPFANPEGGTDPDTHRQRVTSDAPPPKIPREDVPEWLEGLIVQGLSRDPARRQASCQAFADELQRGMYGGGVGKAAAPQVGDISNEETVYRPEVASRGTRVPLDPFAPVGPVPNPERGGTIGSGLTGGGTGGYGAQLGNSVDPRYAQQLDGSAPPVSATPFSGAPMSAQPFSGVPHSAAPMSAAPMSAAPNLAPYSAPPQSPVSMQPPPSPWNPQAAQASPPMSAQPQSAVPEQQVFAPPVIGRDGAKQRKTKAYKAPKQIQPRQKDERSLRSYVYLGLAITVLLGGVMTVWLWLLADTTSPEDLDQAETTGSEAPQEVAIESWANGEVTLTWTAPSEDAQLSYLVFAQRVGEDEAELLNPQGTTDTAFTASGFIPTEDYCFNVASLVAVDKTPTSEPVCTADLGE</sequence>
<feature type="compositionally biased region" description="Gly residues" evidence="9">
    <location>
        <begin position="324"/>
        <end position="340"/>
    </location>
</feature>
<feature type="region of interest" description="Disordered" evidence="9">
    <location>
        <begin position="210"/>
        <end position="236"/>
    </location>
</feature>
<dbReference type="EMBL" id="STGX01000002">
    <property type="protein sequence ID" value="THV31243.1"/>
    <property type="molecule type" value="Genomic_DNA"/>
</dbReference>
<keyword evidence="8" id="KW-0119">Carbohydrate metabolism</keyword>
<keyword evidence="3" id="KW-0808">Transferase</keyword>
<evidence type="ECO:0000256" key="5">
    <source>
        <dbReference type="ARBA" id="ARBA00022777"/>
    </source>
</evidence>
<proteinExistence type="predicted"/>
<evidence type="ECO:0000259" key="12">
    <source>
        <dbReference type="PROSITE" id="PS50853"/>
    </source>
</evidence>
<evidence type="ECO:0000256" key="8">
    <source>
        <dbReference type="ARBA" id="ARBA00023326"/>
    </source>
</evidence>
<dbReference type="EC" id="2.7.11.1" evidence="1"/>
<feature type="compositionally biased region" description="Pro residues" evidence="9">
    <location>
        <begin position="401"/>
        <end position="417"/>
    </location>
</feature>
<evidence type="ECO:0000256" key="3">
    <source>
        <dbReference type="ARBA" id="ARBA00022679"/>
    </source>
</evidence>
<dbReference type="GO" id="GO:0005524">
    <property type="term" value="F:ATP binding"/>
    <property type="evidence" value="ECO:0007669"/>
    <property type="project" value="UniProtKB-KW"/>
</dbReference>
<gene>
    <name evidence="13" type="ORF">E9998_02380</name>
</gene>
<dbReference type="Gene3D" id="3.30.200.20">
    <property type="entry name" value="Phosphorylase Kinase, domain 1"/>
    <property type="match status" value="1"/>
</dbReference>
<dbReference type="GO" id="GO:0004674">
    <property type="term" value="F:protein serine/threonine kinase activity"/>
    <property type="evidence" value="ECO:0007669"/>
    <property type="project" value="UniProtKB-KW"/>
</dbReference>
<feature type="region of interest" description="Disordered" evidence="9">
    <location>
        <begin position="306"/>
        <end position="374"/>
    </location>
</feature>
<dbReference type="SMART" id="SM00220">
    <property type="entry name" value="S_TKc"/>
    <property type="match status" value="1"/>
</dbReference>
<dbReference type="PANTHER" id="PTHR43289:SF6">
    <property type="entry name" value="SERINE_THREONINE-PROTEIN KINASE NEKL-3"/>
    <property type="match status" value="1"/>
</dbReference>
<keyword evidence="5" id="KW-0418">Kinase</keyword>
<comment type="caution">
    <text evidence="13">The sequence shown here is derived from an EMBL/GenBank/DDBJ whole genome shotgun (WGS) entry which is preliminary data.</text>
</comment>
<dbReference type="InterPro" id="IPR036116">
    <property type="entry name" value="FN3_sf"/>
</dbReference>
<feature type="transmembrane region" description="Helical" evidence="10">
    <location>
        <begin position="479"/>
        <end position="500"/>
    </location>
</feature>
<evidence type="ECO:0000259" key="11">
    <source>
        <dbReference type="PROSITE" id="PS50011"/>
    </source>
</evidence>
<keyword evidence="8" id="KW-0624">Polysaccharide degradation</keyword>
<evidence type="ECO:0000256" key="2">
    <source>
        <dbReference type="ARBA" id="ARBA00022527"/>
    </source>
</evidence>
<dbReference type="AlphaFoldDB" id="A0A4S8PKF4"/>
<keyword evidence="10" id="KW-0812">Transmembrane</keyword>
<keyword evidence="7" id="KW-0326">Glycosidase</keyword>
<feature type="region of interest" description="Disordered" evidence="9">
    <location>
        <begin position="450"/>
        <end position="469"/>
    </location>
</feature>
<keyword evidence="6" id="KW-0067">ATP-binding</keyword>
<organism evidence="13 14">
    <name type="scientific">Glycomyces paridis</name>
    <dbReference type="NCBI Taxonomy" id="2126555"/>
    <lineage>
        <taxon>Bacteria</taxon>
        <taxon>Bacillati</taxon>
        <taxon>Actinomycetota</taxon>
        <taxon>Actinomycetes</taxon>
        <taxon>Glycomycetales</taxon>
        <taxon>Glycomycetaceae</taxon>
        <taxon>Glycomyces</taxon>
    </lineage>
</organism>
<evidence type="ECO:0000256" key="10">
    <source>
        <dbReference type="SAM" id="Phobius"/>
    </source>
</evidence>
<dbReference type="CDD" id="cd00063">
    <property type="entry name" value="FN3"/>
    <property type="match status" value="1"/>
</dbReference>
<dbReference type="Proteomes" id="UP000305792">
    <property type="component" value="Unassembled WGS sequence"/>
</dbReference>
<evidence type="ECO:0000313" key="13">
    <source>
        <dbReference type="EMBL" id="THV31243.1"/>
    </source>
</evidence>
<protein>
    <recommendedName>
        <fullName evidence="1">non-specific serine/threonine protein kinase</fullName>
        <ecNumber evidence="1">2.7.11.1</ecNumber>
    </recommendedName>
</protein>
<dbReference type="Gene3D" id="1.10.510.10">
    <property type="entry name" value="Transferase(Phosphotransferase) domain 1"/>
    <property type="match status" value="1"/>
</dbReference>
<dbReference type="InterPro" id="IPR011009">
    <property type="entry name" value="Kinase-like_dom_sf"/>
</dbReference>
<dbReference type="CDD" id="cd14014">
    <property type="entry name" value="STKc_PknB_like"/>
    <property type="match status" value="1"/>
</dbReference>